<comment type="caution">
    <text evidence="1">The sequence shown here is derived from an EMBL/GenBank/DDBJ whole genome shotgun (WGS) entry which is preliminary data.</text>
</comment>
<dbReference type="Proteomes" id="UP001221142">
    <property type="component" value="Unassembled WGS sequence"/>
</dbReference>
<dbReference type="AlphaFoldDB" id="A0AAD7CF30"/>
<reference evidence="1" key="1">
    <citation type="submission" date="2023-03" db="EMBL/GenBank/DDBJ databases">
        <title>Massive genome expansion in bonnet fungi (Mycena s.s.) driven by repeated elements and novel gene families across ecological guilds.</title>
        <authorList>
            <consortium name="Lawrence Berkeley National Laboratory"/>
            <person name="Harder C.B."/>
            <person name="Miyauchi S."/>
            <person name="Viragh M."/>
            <person name="Kuo A."/>
            <person name="Thoen E."/>
            <person name="Andreopoulos B."/>
            <person name="Lu D."/>
            <person name="Skrede I."/>
            <person name="Drula E."/>
            <person name="Henrissat B."/>
            <person name="Morin E."/>
            <person name="Kohler A."/>
            <person name="Barry K."/>
            <person name="LaButti K."/>
            <person name="Morin E."/>
            <person name="Salamov A."/>
            <person name="Lipzen A."/>
            <person name="Mereny Z."/>
            <person name="Hegedus B."/>
            <person name="Baldrian P."/>
            <person name="Stursova M."/>
            <person name="Weitz H."/>
            <person name="Taylor A."/>
            <person name="Grigoriev I.V."/>
            <person name="Nagy L.G."/>
            <person name="Martin F."/>
            <person name="Kauserud H."/>
        </authorList>
    </citation>
    <scope>NUCLEOTIDE SEQUENCE</scope>
    <source>
        <strain evidence="1">9284</strain>
    </source>
</reference>
<gene>
    <name evidence="1" type="ORF">FB45DRAFT_720848</name>
</gene>
<evidence type="ECO:0000313" key="1">
    <source>
        <dbReference type="EMBL" id="KAJ7647221.1"/>
    </source>
</evidence>
<organism evidence="1 2">
    <name type="scientific">Roridomyces roridus</name>
    <dbReference type="NCBI Taxonomy" id="1738132"/>
    <lineage>
        <taxon>Eukaryota</taxon>
        <taxon>Fungi</taxon>
        <taxon>Dikarya</taxon>
        <taxon>Basidiomycota</taxon>
        <taxon>Agaricomycotina</taxon>
        <taxon>Agaricomycetes</taxon>
        <taxon>Agaricomycetidae</taxon>
        <taxon>Agaricales</taxon>
        <taxon>Marasmiineae</taxon>
        <taxon>Mycenaceae</taxon>
        <taxon>Roridomyces</taxon>
    </lineage>
</organism>
<accession>A0AAD7CF30</accession>
<name>A0AAD7CF30_9AGAR</name>
<feature type="non-terminal residue" evidence="1">
    <location>
        <position position="1"/>
    </location>
</feature>
<sequence>VHDIDPLMEYGAVDGLLTGYTAETSMYLRDTIIRYQEPHNNFVWTGSLSEAIDTLVSIDATSIMVSLLENREGDNYYGLGFVELESIAHITVAVQQILDALSAFSSTQPRTRFIVDPNFGYLRLLEENEQPATIRILFSSLQLRLKRADAHIRKQLTSLRRIWTNNDEDTISSVNSTVTDVWQYY</sequence>
<feature type="non-terminal residue" evidence="1">
    <location>
        <position position="185"/>
    </location>
</feature>
<protein>
    <submittedName>
        <fullName evidence="1">Uncharacterized protein</fullName>
    </submittedName>
</protein>
<keyword evidence="2" id="KW-1185">Reference proteome</keyword>
<evidence type="ECO:0000313" key="2">
    <source>
        <dbReference type="Proteomes" id="UP001221142"/>
    </source>
</evidence>
<proteinExistence type="predicted"/>
<dbReference type="EMBL" id="JARKIF010000002">
    <property type="protein sequence ID" value="KAJ7647221.1"/>
    <property type="molecule type" value="Genomic_DNA"/>
</dbReference>